<evidence type="ECO:0000313" key="2">
    <source>
        <dbReference type="Proteomes" id="UP000324800"/>
    </source>
</evidence>
<feature type="non-terminal residue" evidence="1">
    <location>
        <position position="143"/>
    </location>
</feature>
<gene>
    <name evidence="1" type="ORF">EZS28_033361</name>
</gene>
<comment type="caution">
    <text evidence="1">The sequence shown here is derived from an EMBL/GenBank/DDBJ whole genome shotgun (WGS) entry which is preliminary data.</text>
</comment>
<protein>
    <submittedName>
        <fullName evidence="1">Uncharacterized protein</fullName>
    </submittedName>
</protein>
<dbReference type="Proteomes" id="UP000324800">
    <property type="component" value="Unassembled WGS sequence"/>
</dbReference>
<evidence type="ECO:0000313" key="1">
    <source>
        <dbReference type="EMBL" id="KAA6371112.1"/>
    </source>
</evidence>
<dbReference type="EMBL" id="SNRW01014771">
    <property type="protein sequence ID" value="KAA6371112.1"/>
    <property type="molecule type" value="Genomic_DNA"/>
</dbReference>
<sequence length="143" mass="15958">MRTFFSDVLPFRSITYPIVKHGHPQCPQKVQSYPDPIKSVSGFNAPILILDASPIDTAILRLAALMNKFFPYYVSFPVEQLELVKSCFNSHPAYISRYIVPPSPESVGTVQLVKVVLSVPVINILPDVLLNVPFITPPFPFAM</sequence>
<reference evidence="1 2" key="1">
    <citation type="submission" date="2019-03" db="EMBL/GenBank/DDBJ databases">
        <title>Single cell metagenomics reveals metabolic interactions within the superorganism composed of flagellate Streblomastix strix and complex community of Bacteroidetes bacteria on its surface.</title>
        <authorList>
            <person name="Treitli S.C."/>
            <person name="Kolisko M."/>
            <person name="Husnik F."/>
            <person name="Keeling P."/>
            <person name="Hampl V."/>
        </authorList>
    </citation>
    <scope>NUCLEOTIDE SEQUENCE [LARGE SCALE GENOMIC DNA]</scope>
    <source>
        <strain evidence="1">ST1C</strain>
    </source>
</reference>
<organism evidence="1 2">
    <name type="scientific">Streblomastix strix</name>
    <dbReference type="NCBI Taxonomy" id="222440"/>
    <lineage>
        <taxon>Eukaryota</taxon>
        <taxon>Metamonada</taxon>
        <taxon>Preaxostyla</taxon>
        <taxon>Oxymonadida</taxon>
        <taxon>Streblomastigidae</taxon>
        <taxon>Streblomastix</taxon>
    </lineage>
</organism>
<accession>A0A5J4UM23</accession>
<dbReference type="AlphaFoldDB" id="A0A5J4UM23"/>
<proteinExistence type="predicted"/>
<name>A0A5J4UM23_9EUKA</name>